<dbReference type="VEuPathDB" id="FungiDB:Z520_03790"/>
<feature type="region of interest" description="Disordered" evidence="1">
    <location>
        <begin position="39"/>
        <end position="58"/>
    </location>
</feature>
<name>A0A0D2KA97_9EURO</name>
<dbReference type="AlphaFoldDB" id="A0A0D2KA97"/>
<evidence type="ECO:0000256" key="1">
    <source>
        <dbReference type="SAM" id="MobiDB-lite"/>
    </source>
</evidence>
<dbReference type="GeneID" id="27709536"/>
<gene>
    <name evidence="2" type="ORF">Z520_03790</name>
</gene>
<dbReference type="OrthoDB" id="4137750at2759"/>
<reference evidence="2 3" key="1">
    <citation type="submission" date="2015-01" db="EMBL/GenBank/DDBJ databases">
        <title>The Genome Sequence of Fonsecaea multimorphosa CBS 102226.</title>
        <authorList>
            <consortium name="The Broad Institute Genomics Platform"/>
            <person name="Cuomo C."/>
            <person name="de Hoog S."/>
            <person name="Gorbushina A."/>
            <person name="Stielow B."/>
            <person name="Teixiera M."/>
            <person name="Abouelleil A."/>
            <person name="Chapman S.B."/>
            <person name="Priest M."/>
            <person name="Young S.K."/>
            <person name="Wortman J."/>
            <person name="Nusbaum C."/>
            <person name="Birren B."/>
        </authorList>
    </citation>
    <scope>NUCLEOTIDE SEQUENCE [LARGE SCALE GENOMIC DNA]</scope>
    <source>
        <strain evidence="2 3">CBS 102226</strain>
    </source>
</reference>
<accession>A0A0D2KA97</accession>
<keyword evidence="3" id="KW-1185">Reference proteome</keyword>
<dbReference type="Proteomes" id="UP000053411">
    <property type="component" value="Unassembled WGS sequence"/>
</dbReference>
<organism evidence="2 3">
    <name type="scientific">Fonsecaea multimorphosa CBS 102226</name>
    <dbReference type="NCBI Taxonomy" id="1442371"/>
    <lineage>
        <taxon>Eukaryota</taxon>
        <taxon>Fungi</taxon>
        <taxon>Dikarya</taxon>
        <taxon>Ascomycota</taxon>
        <taxon>Pezizomycotina</taxon>
        <taxon>Eurotiomycetes</taxon>
        <taxon>Chaetothyriomycetidae</taxon>
        <taxon>Chaetothyriales</taxon>
        <taxon>Herpotrichiellaceae</taxon>
        <taxon>Fonsecaea</taxon>
    </lineage>
</organism>
<evidence type="ECO:0000313" key="2">
    <source>
        <dbReference type="EMBL" id="KIY00105.1"/>
    </source>
</evidence>
<proteinExistence type="predicted"/>
<evidence type="ECO:0000313" key="3">
    <source>
        <dbReference type="Proteomes" id="UP000053411"/>
    </source>
</evidence>
<dbReference type="EMBL" id="KN848067">
    <property type="protein sequence ID" value="KIY00105.1"/>
    <property type="molecule type" value="Genomic_DNA"/>
</dbReference>
<dbReference type="RefSeq" id="XP_016634227.1">
    <property type="nucleotide sequence ID" value="XM_016774300.1"/>
</dbReference>
<protein>
    <submittedName>
        <fullName evidence="2">Uncharacterized protein</fullName>
    </submittedName>
</protein>
<sequence length="333" mass="36329">MAKHSHSCYCGTMRDWYNKENEAYSSTPERYHQHAISNLRRRQTPTSPAPTVDTAVPTFIPPPNQDITPELIQESLSIQPQNTAMVTSMVPNLLAGVIQISLQLDGPVATTLVVNCSTSLPCGTIGLINPQPNLALVPLVVNQGQGQPQTLVADCQCIAINMYDPHIVTYWIQRISDGSVYSVLGNNVVTDIDQMNTTQSTALALTAVSQGAGKRSFDNIVYVQPQRRQIWSVQCDQACPFYHMNMIKGTDGYCGCIFKDAGKTLDARALVEPNLYNAKMTAEACAAMTCFNDGGDATPALFHPFQLTCWCVTQPYVEFNPSAWSPSPGTTSS</sequence>